<organism evidence="3 4">
    <name type="scientific">Phocaeicola plebeius</name>
    <dbReference type="NCBI Taxonomy" id="310297"/>
    <lineage>
        <taxon>Bacteria</taxon>
        <taxon>Pseudomonadati</taxon>
        <taxon>Bacteroidota</taxon>
        <taxon>Bacteroidia</taxon>
        <taxon>Bacteroidales</taxon>
        <taxon>Bacteroidaceae</taxon>
        <taxon>Phocaeicola</taxon>
    </lineage>
</organism>
<dbReference type="Pfam" id="PF14684">
    <property type="entry name" value="Tricorn_C1"/>
    <property type="match status" value="1"/>
</dbReference>
<dbReference type="GO" id="GO:0006508">
    <property type="term" value="P:proteolysis"/>
    <property type="evidence" value="ECO:0007669"/>
    <property type="project" value="InterPro"/>
</dbReference>
<dbReference type="Gene3D" id="3.90.226.10">
    <property type="entry name" value="2-enoyl-CoA Hydratase, Chain A, domain 1"/>
    <property type="match status" value="1"/>
</dbReference>
<proteinExistence type="predicted"/>
<comment type="caution">
    <text evidence="3">The sequence shown here is derived from an EMBL/GenBank/DDBJ whole genome shotgun (WGS) entry which is preliminary data.</text>
</comment>
<feature type="chain" id="PRO_5017619987" evidence="1">
    <location>
        <begin position="27"/>
        <end position="341"/>
    </location>
</feature>
<evidence type="ECO:0000256" key="1">
    <source>
        <dbReference type="SAM" id="SignalP"/>
    </source>
</evidence>
<evidence type="ECO:0000259" key="2">
    <source>
        <dbReference type="SMART" id="SM00245"/>
    </source>
</evidence>
<dbReference type="SUPFAM" id="SSF52096">
    <property type="entry name" value="ClpP/crotonase"/>
    <property type="match status" value="1"/>
</dbReference>
<evidence type="ECO:0000313" key="4">
    <source>
        <dbReference type="Proteomes" id="UP000260862"/>
    </source>
</evidence>
<protein>
    <submittedName>
        <fullName evidence="3">Peptidase S41</fullName>
    </submittedName>
</protein>
<reference evidence="3 4" key="1">
    <citation type="submission" date="2018-08" db="EMBL/GenBank/DDBJ databases">
        <title>A genome reference for cultivated species of the human gut microbiota.</title>
        <authorList>
            <person name="Zou Y."/>
            <person name="Xue W."/>
            <person name="Luo G."/>
        </authorList>
    </citation>
    <scope>NUCLEOTIDE SEQUENCE [LARGE SCALE GENOMIC DNA]</scope>
    <source>
        <strain evidence="3 4">TF10-3AC</strain>
    </source>
</reference>
<dbReference type="PANTHER" id="PTHR11261:SF3">
    <property type="entry name" value="RETINOL-BINDING PROTEIN 3"/>
    <property type="match status" value="1"/>
</dbReference>
<gene>
    <name evidence="3" type="ORF">DXD04_08090</name>
</gene>
<sequence length="341" mass="38965">MKRIYHCYLYSLLLTLFCCMFSSCIREDIQGNSPEANFESLWKIIDEQYCFLDYKHETYGLDWDEVHARYAKRISSSMSWESLFEVLSEMINELRDGHVNLSSSLGTSQYREWFDAYPRNFSDSIQSNYLKKDYIITSGLTYQILENNIGYIYCESFSDGIGDGNLDQMLKKLEICDGLIIDVRNNGGGNLTTAQKLAARFTNEKVLVGYIRHKTGPGHNDFSDPEPVYQEPSNSIRWQKKAVVLTNRRSYSATNDFVNTMRQFPNVTTMGDTTGGGSGLPFSSEIPNGWSIRFSASPMFDPDMNQLEFGIEPDVKVDMTSEDMQQGKDTIIETAIKKLKN</sequence>
<keyword evidence="1" id="KW-0732">Signal</keyword>
<dbReference type="Gene3D" id="3.30.750.44">
    <property type="match status" value="1"/>
</dbReference>
<dbReference type="PROSITE" id="PS51257">
    <property type="entry name" value="PROKAR_LIPOPROTEIN"/>
    <property type="match status" value="1"/>
</dbReference>
<dbReference type="InterPro" id="IPR029045">
    <property type="entry name" value="ClpP/crotonase-like_dom_sf"/>
</dbReference>
<evidence type="ECO:0000313" key="3">
    <source>
        <dbReference type="EMBL" id="RGK55947.1"/>
    </source>
</evidence>
<dbReference type="EMBL" id="QSQT01000013">
    <property type="protein sequence ID" value="RGK55947.1"/>
    <property type="molecule type" value="Genomic_DNA"/>
</dbReference>
<dbReference type="RefSeq" id="WP_117672472.1">
    <property type="nucleotide sequence ID" value="NZ_CABOGR010000013.1"/>
</dbReference>
<dbReference type="PANTHER" id="PTHR11261">
    <property type="entry name" value="INTERPHOTORECEPTOR RETINOID-BINDING PROTEIN"/>
    <property type="match status" value="1"/>
</dbReference>
<dbReference type="Proteomes" id="UP000260862">
    <property type="component" value="Unassembled WGS sequence"/>
</dbReference>
<dbReference type="GO" id="GO:0008236">
    <property type="term" value="F:serine-type peptidase activity"/>
    <property type="evidence" value="ECO:0007669"/>
    <property type="project" value="InterPro"/>
</dbReference>
<dbReference type="Pfam" id="PF03572">
    <property type="entry name" value="Peptidase_S41"/>
    <property type="match status" value="1"/>
</dbReference>
<accession>A0A3E4N205</accession>
<dbReference type="InterPro" id="IPR028204">
    <property type="entry name" value="Tricorn_C1"/>
</dbReference>
<name>A0A3E4N205_9BACT</name>
<dbReference type="SMART" id="SM00245">
    <property type="entry name" value="TSPc"/>
    <property type="match status" value="1"/>
</dbReference>
<dbReference type="CDD" id="cd07563">
    <property type="entry name" value="Peptidase_S41_IRBP"/>
    <property type="match status" value="1"/>
</dbReference>
<feature type="signal peptide" evidence="1">
    <location>
        <begin position="1"/>
        <end position="26"/>
    </location>
</feature>
<feature type="domain" description="Tail specific protease" evidence="2">
    <location>
        <begin position="123"/>
        <end position="318"/>
    </location>
</feature>
<keyword evidence="4" id="KW-1185">Reference proteome</keyword>
<dbReference type="AlphaFoldDB" id="A0A3E4N205"/>
<dbReference type="InterPro" id="IPR005151">
    <property type="entry name" value="Tail-specific_protease"/>
</dbReference>